<dbReference type="InterPro" id="IPR046342">
    <property type="entry name" value="CBS_dom_sf"/>
</dbReference>
<dbReference type="SMART" id="SM00116">
    <property type="entry name" value="CBS"/>
    <property type="match status" value="2"/>
</dbReference>
<dbReference type="Pfam" id="PF00571">
    <property type="entry name" value="CBS"/>
    <property type="match status" value="2"/>
</dbReference>
<protein>
    <recommendedName>
        <fullName evidence="2">CBS domain-containing protein</fullName>
    </recommendedName>
</protein>
<sequence length="141" mass="15673">MAYLVTRLAERGCITITETATVKDLAALLAKYNFGAVVVVNQDDKPTGIVSERDIVRHLDTSNSPISDTAISEIMSHNFISCGLETKSSELMELMTQNKIRHVPIMDNERLAGMVSIGDVVSRLIDIYAKENEQLRQYINS</sequence>
<dbReference type="CDD" id="cd04623">
    <property type="entry name" value="CBS_pair_bac_euk"/>
    <property type="match status" value="1"/>
</dbReference>
<proteinExistence type="predicted"/>
<dbReference type="PROSITE" id="PS51371">
    <property type="entry name" value="CBS"/>
    <property type="match status" value="2"/>
</dbReference>
<dbReference type="InterPro" id="IPR044725">
    <property type="entry name" value="CBSX3_CBS_dom"/>
</dbReference>
<name>A0A382ZGX0_9ZZZZ</name>
<keyword evidence="1" id="KW-0129">CBS domain</keyword>
<evidence type="ECO:0000313" key="3">
    <source>
        <dbReference type="EMBL" id="SVD94449.1"/>
    </source>
</evidence>
<dbReference type="SUPFAM" id="SSF54631">
    <property type="entry name" value="CBS-domain pair"/>
    <property type="match status" value="1"/>
</dbReference>
<dbReference type="Gene3D" id="3.10.580.10">
    <property type="entry name" value="CBS-domain"/>
    <property type="match status" value="1"/>
</dbReference>
<feature type="domain" description="CBS" evidence="2">
    <location>
        <begin position="75"/>
        <end position="131"/>
    </location>
</feature>
<evidence type="ECO:0000256" key="1">
    <source>
        <dbReference type="ARBA" id="ARBA00023122"/>
    </source>
</evidence>
<feature type="domain" description="CBS" evidence="2">
    <location>
        <begin position="9"/>
        <end position="66"/>
    </location>
</feature>
<dbReference type="InterPro" id="IPR000644">
    <property type="entry name" value="CBS_dom"/>
</dbReference>
<dbReference type="EMBL" id="UINC01183611">
    <property type="protein sequence ID" value="SVD94449.1"/>
    <property type="molecule type" value="Genomic_DNA"/>
</dbReference>
<dbReference type="PANTHER" id="PTHR43080">
    <property type="entry name" value="CBS DOMAIN-CONTAINING PROTEIN CBSX3, MITOCHONDRIAL"/>
    <property type="match status" value="1"/>
</dbReference>
<dbReference type="InterPro" id="IPR051257">
    <property type="entry name" value="Diverse_CBS-Domain"/>
</dbReference>
<dbReference type="AlphaFoldDB" id="A0A382ZGX0"/>
<evidence type="ECO:0000259" key="2">
    <source>
        <dbReference type="PROSITE" id="PS51371"/>
    </source>
</evidence>
<reference evidence="3" key="1">
    <citation type="submission" date="2018-05" db="EMBL/GenBank/DDBJ databases">
        <authorList>
            <person name="Lanie J.A."/>
            <person name="Ng W.-L."/>
            <person name="Kazmierczak K.M."/>
            <person name="Andrzejewski T.M."/>
            <person name="Davidsen T.M."/>
            <person name="Wayne K.J."/>
            <person name="Tettelin H."/>
            <person name="Glass J.I."/>
            <person name="Rusch D."/>
            <person name="Podicherti R."/>
            <person name="Tsui H.-C.T."/>
            <person name="Winkler M.E."/>
        </authorList>
    </citation>
    <scope>NUCLEOTIDE SEQUENCE</scope>
</reference>
<gene>
    <name evidence="3" type="ORF">METZ01_LOCUS447303</name>
</gene>
<accession>A0A382ZGX0</accession>
<organism evidence="3">
    <name type="scientific">marine metagenome</name>
    <dbReference type="NCBI Taxonomy" id="408172"/>
    <lineage>
        <taxon>unclassified sequences</taxon>
        <taxon>metagenomes</taxon>
        <taxon>ecological metagenomes</taxon>
    </lineage>
</organism>
<dbReference type="PANTHER" id="PTHR43080:SF2">
    <property type="entry name" value="CBS DOMAIN-CONTAINING PROTEIN"/>
    <property type="match status" value="1"/>
</dbReference>